<protein>
    <submittedName>
        <fullName evidence="2">Transcriptional regulator with XRE-family HTH domain</fullName>
    </submittedName>
</protein>
<dbReference type="SUPFAM" id="SSF47413">
    <property type="entry name" value="lambda repressor-like DNA-binding domains"/>
    <property type="match status" value="1"/>
</dbReference>
<dbReference type="PROSITE" id="PS50943">
    <property type="entry name" value="HTH_CROC1"/>
    <property type="match status" value="1"/>
</dbReference>
<evidence type="ECO:0000313" key="3">
    <source>
        <dbReference type="Proteomes" id="UP001184230"/>
    </source>
</evidence>
<dbReference type="Gene3D" id="1.10.260.40">
    <property type="entry name" value="lambda repressor-like DNA-binding domains"/>
    <property type="match status" value="1"/>
</dbReference>
<gene>
    <name evidence="2" type="ORF">J2739_005272</name>
</gene>
<proteinExistence type="predicted"/>
<accession>A0ABU1NNM8</accession>
<comment type="caution">
    <text evidence="2">The sequence shown here is derived from an EMBL/GenBank/DDBJ whole genome shotgun (WGS) entry which is preliminary data.</text>
</comment>
<evidence type="ECO:0000313" key="2">
    <source>
        <dbReference type="EMBL" id="MDR6539476.1"/>
    </source>
</evidence>
<keyword evidence="3" id="KW-1185">Reference proteome</keyword>
<organism evidence="2 3">
    <name type="scientific">Variovorax soli</name>
    <dbReference type="NCBI Taxonomy" id="376815"/>
    <lineage>
        <taxon>Bacteria</taxon>
        <taxon>Pseudomonadati</taxon>
        <taxon>Pseudomonadota</taxon>
        <taxon>Betaproteobacteria</taxon>
        <taxon>Burkholderiales</taxon>
        <taxon>Comamonadaceae</taxon>
        <taxon>Variovorax</taxon>
    </lineage>
</organism>
<evidence type="ECO:0000259" key="1">
    <source>
        <dbReference type="PROSITE" id="PS50943"/>
    </source>
</evidence>
<dbReference type="CDD" id="cd00093">
    <property type="entry name" value="HTH_XRE"/>
    <property type="match status" value="1"/>
</dbReference>
<dbReference type="EMBL" id="JAVDRF010000017">
    <property type="protein sequence ID" value="MDR6539476.1"/>
    <property type="molecule type" value="Genomic_DNA"/>
</dbReference>
<dbReference type="RefSeq" id="WP_309907195.1">
    <property type="nucleotide sequence ID" value="NZ_JAVDRF010000017.1"/>
</dbReference>
<sequence>MTRSHPRTTTVAEFIADKLAESDRTQREVAEQCGFENPNVITMFKTGATKLPLNRVGQLAKALNADPAHLLRLVMLEYAPETWEAIETNLKSTVLTANELDLVHAYRQVTGDSDATPVVIDRGAVLAIVVA</sequence>
<feature type="domain" description="HTH cro/C1-type" evidence="1">
    <location>
        <begin position="25"/>
        <end position="70"/>
    </location>
</feature>
<dbReference type="Proteomes" id="UP001184230">
    <property type="component" value="Unassembled WGS sequence"/>
</dbReference>
<dbReference type="InterPro" id="IPR001387">
    <property type="entry name" value="Cro/C1-type_HTH"/>
</dbReference>
<name>A0ABU1NNM8_9BURK</name>
<dbReference type="InterPro" id="IPR010982">
    <property type="entry name" value="Lambda_DNA-bd_dom_sf"/>
</dbReference>
<reference evidence="2 3" key="1">
    <citation type="submission" date="2023-07" db="EMBL/GenBank/DDBJ databases">
        <title>Sorghum-associated microbial communities from plants grown in Nebraska, USA.</title>
        <authorList>
            <person name="Schachtman D."/>
        </authorList>
    </citation>
    <scope>NUCLEOTIDE SEQUENCE [LARGE SCALE GENOMIC DNA]</scope>
    <source>
        <strain evidence="2 3">DS1781</strain>
    </source>
</reference>